<dbReference type="InterPro" id="IPR001005">
    <property type="entry name" value="SANT/Myb"/>
</dbReference>
<dbReference type="SUPFAM" id="SSF46689">
    <property type="entry name" value="Homeodomain-like"/>
    <property type="match status" value="1"/>
</dbReference>
<reference evidence="3" key="1">
    <citation type="submission" date="2015-07" db="EMBL/GenBank/DDBJ databases">
        <title>Transcriptome Assembly of Anthurium amnicola.</title>
        <authorList>
            <person name="Suzuki J."/>
        </authorList>
    </citation>
    <scope>NUCLEOTIDE SEQUENCE</scope>
</reference>
<dbReference type="CDD" id="cd00167">
    <property type="entry name" value="SANT"/>
    <property type="match status" value="1"/>
</dbReference>
<feature type="region of interest" description="Disordered" evidence="1">
    <location>
        <begin position="175"/>
        <end position="205"/>
    </location>
</feature>
<dbReference type="EMBL" id="GDJX01003323">
    <property type="protein sequence ID" value="JAT64613.1"/>
    <property type="molecule type" value="Transcribed_RNA"/>
</dbReference>
<protein>
    <submittedName>
        <fullName evidence="3">AT-rich interactive domain-containing protein 2</fullName>
    </submittedName>
</protein>
<feature type="compositionally biased region" description="Acidic residues" evidence="1">
    <location>
        <begin position="470"/>
        <end position="484"/>
    </location>
</feature>
<dbReference type="PANTHER" id="PTHR46872:SF10">
    <property type="entry name" value="MYB-LIKE DOMAIN-CONTAINING PROTEIN"/>
    <property type="match status" value="1"/>
</dbReference>
<feature type="domain" description="Myb-like" evidence="2">
    <location>
        <begin position="361"/>
        <end position="409"/>
    </location>
</feature>
<gene>
    <name evidence="3" type="primary">ARID2_11</name>
    <name evidence="3" type="ORF">g.60258</name>
</gene>
<dbReference type="AlphaFoldDB" id="A0A1D1ZCN7"/>
<evidence type="ECO:0000313" key="3">
    <source>
        <dbReference type="EMBL" id="JAT64613.1"/>
    </source>
</evidence>
<sequence length="624" mass="69865">MVSSHSEKSFLDDESHQFECKESCRVNCSSQATSFVEIPLYQDIPEKPLVAGEESDEVFSHSQGDYRPIDASISESPVTAKQSSGSRRPKSQYDSDPGNFCSPKSIALNSREDVARSEHMKRPLTIDRSHQHLYKRARQVDDYDLPFYFKLSRAAYVEPLISVAACKEFRNNRDTCHEEPSGNASGSSSSLSWVPNNPSEGECRSEQPMQILSPYSAVNKDQSSGFIRAEDVYFFALDYYPRRYVALGPDYQADIPTWSPRPIKSSSKESHSVYFDHVTDEDADEKFMGTHIIPMPDFTAVAPEASIVPVTRSACSCHDEGSILCVKQHVMEVREKLKEMLGLAIFNEMGFCDMGEYAAEKWTEEEEQTFLEVVSANPASLGKNFWEHLPRFLPSRTSKELVSYYFNVFVLRKRAEQNRLDPLNIDSDNDEWQESDDGEFATEDCGSDSVVETPGDQDDAYNNDSHEEDGMYEDNGDGDASDDFIVDEDHSQEFDDFSKGQIHPKSSFVPGIQHRGIDVHSVAEDHDVQDDSCTSYEAQHAGINSGSGPAVEYSGLGEGHNIDLGLSNAMDLGRIVSPGAKSWEMNYFFGQQKNVDFLPTCHVIEEVFGKGSWPDESEDGRGIS</sequence>
<dbReference type="SMART" id="SM00717">
    <property type="entry name" value="SANT"/>
    <property type="match status" value="1"/>
</dbReference>
<dbReference type="InterPro" id="IPR009057">
    <property type="entry name" value="Homeodomain-like_sf"/>
</dbReference>
<organism evidence="3">
    <name type="scientific">Anthurium amnicola</name>
    <dbReference type="NCBI Taxonomy" id="1678845"/>
    <lineage>
        <taxon>Eukaryota</taxon>
        <taxon>Viridiplantae</taxon>
        <taxon>Streptophyta</taxon>
        <taxon>Embryophyta</taxon>
        <taxon>Tracheophyta</taxon>
        <taxon>Spermatophyta</taxon>
        <taxon>Magnoliopsida</taxon>
        <taxon>Liliopsida</taxon>
        <taxon>Araceae</taxon>
        <taxon>Pothoideae</taxon>
        <taxon>Potheae</taxon>
        <taxon>Anthurium</taxon>
    </lineage>
</organism>
<feature type="compositionally biased region" description="Acidic residues" evidence="1">
    <location>
        <begin position="427"/>
        <end position="446"/>
    </location>
</feature>
<dbReference type="Gene3D" id="1.10.10.60">
    <property type="entry name" value="Homeodomain-like"/>
    <property type="match status" value="1"/>
</dbReference>
<feature type="region of interest" description="Disordered" evidence="1">
    <location>
        <begin position="422"/>
        <end position="484"/>
    </location>
</feature>
<feature type="compositionally biased region" description="Low complexity" evidence="1">
    <location>
        <begin position="181"/>
        <end position="199"/>
    </location>
</feature>
<proteinExistence type="predicted"/>
<dbReference type="PROSITE" id="PS50090">
    <property type="entry name" value="MYB_LIKE"/>
    <property type="match status" value="1"/>
</dbReference>
<evidence type="ECO:0000256" key="1">
    <source>
        <dbReference type="SAM" id="MobiDB-lite"/>
    </source>
</evidence>
<dbReference type="PANTHER" id="PTHR46872">
    <property type="entry name" value="DNA BINDING PROTEIN"/>
    <property type="match status" value="1"/>
</dbReference>
<feature type="region of interest" description="Disordered" evidence="1">
    <location>
        <begin position="47"/>
        <end position="105"/>
    </location>
</feature>
<evidence type="ECO:0000259" key="2">
    <source>
        <dbReference type="PROSITE" id="PS50090"/>
    </source>
</evidence>
<feature type="compositionally biased region" description="Polar residues" evidence="1">
    <location>
        <begin position="73"/>
        <end position="86"/>
    </location>
</feature>
<accession>A0A1D1ZCN7</accession>
<name>A0A1D1ZCN7_9ARAE</name>
<dbReference type="Pfam" id="PF00249">
    <property type="entry name" value="Myb_DNA-binding"/>
    <property type="match status" value="1"/>
</dbReference>